<protein>
    <submittedName>
        <fullName evidence="1">Uncharacterized protein</fullName>
    </submittedName>
</protein>
<keyword evidence="2" id="KW-1185">Reference proteome</keyword>
<dbReference type="Proteomes" id="UP000316714">
    <property type="component" value="Unassembled WGS sequence"/>
</dbReference>
<dbReference type="Gene3D" id="3.30.420.10">
    <property type="entry name" value="Ribonuclease H-like superfamily/Ribonuclease H"/>
    <property type="match status" value="2"/>
</dbReference>
<dbReference type="EMBL" id="SIHJ01000001">
    <property type="protein sequence ID" value="TWT37055.1"/>
    <property type="molecule type" value="Genomic_DNA"/>
</dbReference>
<dbReference type="RefSeq" id="WP_146564417.1">
    <property type="nucleotide sequence ID" value="NZ_SIHJ01000001.1"/>
</dbReference>
<sequence>MAWLIGVDEAGYGPNLGPLAVAATAWRAPDNAGELYDLLSSTVCQSPDAKRGAAPRIAIADSKLLYKPGGGLAALERAVFAAAQPAPASYGGLLGVLQADPGDRRRRLPWHESFDPVLPTALSPTQQTDAAAMLADGCRAAQVALPTLRARLVFPEEFNQLTEEHGTKGAALSHVTIGMLAQLVNDLAPDGPVDCVLDKHGGRNRYAALLQHHFPEHLIETQHESRPVSRYACGPADRRVTFAFRSKGESFLPAALASMIAKYLRELSMQALNEYWARHVAGLKPTAGYPVDAKRYRADIEHARAKLRVDERVLWRNR</sequence>
<dbReference type="InterPro" id="IPR036397">
    <property type="entry name" value="RNaseH_sf"/>
</dbReference>
<accession>A0A5C5VH55</accession>
<gene>
    <name evidence="1" type="ORF">KOR34_20020</name>
</gene>
<reference evidence="1 2" key="1">
    <citation type="submission" date="2019-02" db="EMBL/GenBank/DDBJ databases">
        <title>Deep-cultivation of Planctomycetes and their phenomic and genomic characterization uncovers novel biology.</title>
        <authorList>
            <person name="Wiegand S."/>
            <person name="Jogler M."/>
            <person name="Boedeker C."/>
            <person name="Pinto D."/>
            <person name="Vollmers J."/>
            <person name="Rivas-Marin E."/>
            <person name="Kohn T."/>
            <person name="Peeters S.H."/>
            <person name="Heuer A."/>
            <person name="Rast P."/>
            <person name="Oberbeckmann S."/>
            <person name="Bunk B."/>
            <person name="Jeske O."/>
            <person name="Meyerdierks A."/>
            <person name="Storesund J.E."/>
            <person name="Kallscheuer N."/>
            <person name="Luecker S."/>
            <person name="Lage O.M."/>
            <person name="Pohl T."/>
            <person name="Merkel B.J."/>
            <person name="Hornburger P."/>
            <person name="Mueller R.-W."/>
            <person name="Bruemmer F."/>
            <person name="Labrenz M."/>
            <person name="Spormann A.M."/>
            <person name="Op Den Camp H."/>
            <person name="Overmann J."/>
            <person name="Amann R."/>
            <person name="Jetten M.S.M."/>
            <person name="Mascher T."/>
            <person name="Medema M.H."/>
            <person name="Devos D.P."/>
            <person name="Kaster A.-K."/>
            <person name="Ovreas L."/>
            <person name="Rohde M."/>
            <person name="Galperin M.Y."/>
            <person name="Jogler C."/>
        </authorList>
    </citation>
    <scope>NUCLEOTIDE SEQUENCE [LARGE SCALE GENOMIC DNA]</scope>
    <source>
        <strain evidence="1 2">KOR34</strain>
    </source>
</reference>
<evidence type="ECO:0000313" key="2">
    <source>
        <dbReference type="Proteomes" id="UP000316714"/>
    </source>
</evidence>
<dbReference type="InterPro" id="IPR012337">
    <property type="entry name" value="RNaseH-like_sf"/>
</dbReference>
<name>A0A5C5VH55_9BACT</name>
<dbReference type="SUPFAM" id="SSF53098">
    <property type="entry name" value="Ribonuclease H-like"/>
    <property type="match status" value="1"/>
</dbReference>
<dbReference type="OrthoDB" id="5498373at2"/>
<dbReference type="AlphaFoldDB" id="A0A5C5VH55"/>
<organism evidence="1 2">
    <name type="scientific">Posidoniimonas corsicana</name>
    <dbReference type="NCBI Taxonomy" id="1938618"/>
    <lineage>
        <taxon>Bacteria</taxon>
        <taxon>Pseudomonadati</taxon>
        <taxon>Planctomycetota</taxon>
        <taxon>Planctomycetia</taxon>
        <taxon>Pirellulales</taxon>
        <taxon>Lacipirellulaceae</taxon>
        <taxon>Posidoniimonas</taxon>
    </lineage>
</organism>
<proteinExistence type="predicted"/>
<dbReference type="GO" id="GO:0003676">
    <property type="term" value="F:nucleic acid binding"/>
    <property type="evidence" value="ECO:0007669"/>
    <property type="project" value="InterPro"/>
</dbReference>
<comment type="caution">
    <text evidence="1">The sequence shown here is derived from an EMBL/GenBank/DDBJ whole genome shotgun (WGS) entry which is preliminary data.</text>
</comment>
<evidence type="ECO:0000313" key="1">
    <source>
        <dbReference type="EMBL" id="TWT37055.1"/>
    </source>
</evidence>